<dbReference type="GO" id="GO:0016887">
    <property type="term" value="F:ATP hydrolysis activity"/>
    <property type="evidence" value="ECO:0007669"/>
    <property type="project" value="InterPro"/>
</dbReference>
<comment type="caution">
    <text evidence="4">The sequence shown here is derived from an EMBL/GenBank/DDBJ whole genome shotgun (WGS) entry which is preliminary data.</text>
</comment>
<dbReference type="CDD" id="cd19481">
    <property type="entry name" value="RecA-like_protease"/>
    <property type="match status" value="1"/>
</dbReference>
<dbReference type="GO" id="GO:0005524">
    <property type="term" value="F:ATP binding"/>
    <property type="evidence" value="ECO:0007669"/>
    <property type="project" value="UniProtKB-KW"/>
</dbReference>
<dbReference type="GO" id="GO:0004222">
    <property type="term" value="F:metalloendopeptidase activity"/>
    <property type="evidence" value="ECO:0007669"/>
    <property type="project" value="InterPro"/>
</dbReference>
<dbReference type="AlphaFoldDB" id="A0A6P1BHN1"/>
<dbReference type="GO" id="GO:0004176">
    <property type="term" value="F:ATP-dependent peptidase activity"/>
    <property type="evidence" value="ECO:0007669"/>
    <property type="project" value="InterPro"/>
</dbReference>
<feature type="region of interest" description="Disordered" evidence="2">
    <location>
        <begin position="1"/>
        <end position="22"/>
    </location>
</feature>
<dbReference type="Pfam" id="PF01434">
    <property type="entry name" value="Peptidase_M41"/>
    <property type="match status" value="1"/>
</dbReference>
<keyword evidence="1" id="KW-0547">Nucleotide-binding</keyword>
<feature type="region of interest" description="Disordered" evidence="2">
    <location>
        <begin position="49"/>
        <end position="77"/>
    </location>
</feature>
<dbReference type="SUPFAM" id="SSF52540">
    <property type="entry name" value="P-loop containing nucleoside triphosphate hydrolases"/>
    <property type="match status" value="1"/>
</dbReference>
<feature type="region of interest" description="Disordered" evidence="2">
    <location>
        <begin position="685"/>
        <end position="706"/>
    </location>
</feature>
<accession>A0A6P1BHN1</accession>
<dbReference type="InterPro" id="IPR003593">
    <property type="entry name" value="AAA+_ATPase"/>
</dbReference>
<organism evidence="4 5">
    <name type="scientific">Bradyrhizobium uaiense</name>
    <dbReference type="NCBI Taxonomy" id="2594946"/>
    <lineage>
        <taxon>Bacteria</taxon>
        <taxon>Pseudomonadati</taxon>
        <taxon>Pseudomonadota</taxon>
        <taxon>Alphaproteobacteria</taxon>
        <taxon>Hyphomicrobiales</taxon>
        <taxon>Nitrobacteraceae</taxon>
        <taxon>Bradyrhizobium</taxon>
    </lineage>
</organism>
<keyword evidence="5" id="KW-1185">Reference proteome</keyword>
<evidence type="ECO:0000313" key="5">
    <source>
        <dbReference type="Proteomes" id="UP000468531"/>
    </source>
</evidence>
<dbReference type="SUPFAM" id="SSF140990">
    <property type="entry name" value="FtsH protease domain-like"/>
    <property type="match status" value="1"/>
</dbReference>
<dbReference type="InterPro" id="IPR003960">
    <property type="entry name" value="ATPase_AAA_CS"/>
</dbReference>
<proteinExistence type="inferred from homology"/>
<dbReference type="InterPro" id="IPR037219">
    <property type="entry name" value="Peptidase_M41-like"/>
</dbReference>
<dbReference type="PANTHER" id="PTHR23076:SF97">
    <property type="entry name" value="ATP-DEPENDENT ZINC METALLOPROTEASE YME1L1"/>
    <property type="match status" value="1"/>
</dbReference>
<dbReference type="Gene3D" id="1.10.8.60">
    <property type="match status" value="1"/>
</dbReference>
<dbReference type="Gene3D" id="1.20.58.760">
    <property type="entry name" value="Peptidase M41"/>
    <property type="match status" value="1"/>
</dbReference>
<dbReference type="PANTHER" id="PTHR23076">
    <property type="entry name" value="METALLOPROTEASE M41 FTSH"/>
    <property type="match status" value="1"/>
</dbReference>
<sequence length="706" mass="76260">MTKKSAAKSVTRATARTRRRPSAKYISAANNAIERHFDLLRVEKVHAADPAEHGREGDPASNAAELPEAPSSVSYRPRPSGQCAIVASAFYSGTTGAVRRQLNGKRPLALIILVPGPSWIGPIRRLFLERFKDRWRPVRDQVLKTPQQKAEISSEVAADLAAGYAVVGVAAHRDALPPTLVTATDLTIRIKPPNGRVIAHAIRMFTGQRVTSSIGDDIVAGLELPDMVAAFRADSSPEEIIERLRKSTSALSGAGTSGRLPKLEKATEYGPAQVWGMDLARDIADYRAGRLAWEHVDRGAVLYSEPGLGKSLYARVLAKACGVPLVSFSIADLFASSPGYLDSVVKASRAMFDRAAALAPCILFLDEIDALPNRATMSPRGAEWWTPVVTDFLLSLDSAVAGQRTGIVVIGATNNIAGVDAALLRPGRLERAIEIKRPSAEGVRNILRHHLADDLLESDLTEIAGLLERSTGAEIMLAVRQARRLARQANRELFLEDLRAAVLPTEKLEPETLWRVCVHEAGHVIASLALPFGKVLRCTIASKDGAKGETVMDRQLTAVPTRAPIEERVVVLLAGRAAEYVLTGAASTGAGGDPRSDLGIATQIVALMHAGTGLGKSLVYTASYDETLDAVRGDYRLRKEVGRHLAALERRAIAVIQQHRGAAVAIAEALRHRRHMSGDEMRELFDATPPEPASSRWKMPSLFGRK</sequence>
<dbReference type="PROSITE" id="PS00674">
    <property type="entry name" value="AAA"/>
    <property type="match status" value="1"/>
</dbReference>
<evidence type="ECO:0000313" key="4">
    <source>
        <dbReference type="EMBL" id="NEU97987.1"/>
    </source>
</evidence>
<dbReference type="Proteomes" id="UP000468531">
    <property type="component" value="Unassembled WGS sequence"/>
</dbReference>
<evidence type="ECO:0000256" key="1">
    <source>
        <dbReference type="RuleBase" id="RU003651"/>
    </source>
</evidence>
<evidence type="ECO:0000256" key="2">
    <source>
        <dbReference type="SAM" id="MobiDB-lite"/>
    </source>
</evidence>
<dbReference type="Gene3D" id="3.40.50.300">
    <property type="entry name" value="P-loop containing nucleotide triphosphate hydrolases"/>
    <property type="match status" value="1"/>
</dbReference>
<gene>
    <name evidence="4" type="ORF">FNJ47_19680</name>
</gene>
<dbReference type="InterPro" id="IPR003959">
    <property type="entry name" value="ATPase_AAA_core"/>
</dbReference>
<dbReference type="SMART" id="SM00382">
    <property type="entry name" value="AAA"/>
    <property type="match status" value="1"/>
</dbReference>
<reference evidence="4 5" key="1">
    <citation type="journal article" date="2020" name="Arch. Microbiol.">
        <title>Bradyrhizobium uaiense sp. nov., a new highly efficient cowpea symbiont.</title>
        <authorList>
            <person name="Cabral Michel D."/>
            <person name="Azarias Guimaraes A."/>
            <person name="Martins da Costa E."/>
            <person name="Soares de Carvalho T."/>
            <person name="Balsanelli E."/>
            <person name="Willems A."/>
            <person name="Maltempi de Souza E."/>
            <person name="de Souza Moreira F.M."/>
        </authorList>
    </citation>
    <scope>NUCLEOTIDE SEQUENCE [LARGE SCALE GENOMIC DNA]</scope>
    <source>
        <strain evidence="4 5">UFLA 03-164</strain>
    </source>
</reference>
<keyword evidence="1" id="KW-0067">ATP-binding</keyword>
<protein>
    <submittedName>
        <fullName evidence="4">AAA family ATPase</fullName>
    </submittedName>
</protein>
<dbReference type="EMBL" id="VKHP01000076">
    <property type="protein sequence ID" value="NEU97987.1"/>
    <property type="molecule type" value="Genomic_DNA"/>
</dbReference>
<feature type="domain" description="AAA+ ATPase" evidence="3">
    <location>
        <begin position="296"/>
        <end position="439"/>
    </location>
</feature>
<comment type="similarity">
    <text evidence="1">Belongs to the AAA ATPase family.</text>
</comment>
<dbReference type="GO" id="GO:0030163">
    <property type="term" value="P:protein catabolic process"/>
    <property type="evidence" value="ECO:0007669"/>
    <property type="project" value="TreeGrafter"/>
</dbReference>
<evidence type="ECO:0000259" key="3">
    <source>
        <dbReference type="SMART" id="SM00382"/>
    </source>
</evidence>
<dbReference type="GO" id="GO:0005886">
    <property type="term" value="C:plasma membrane"/>
    <property type="evidence" value="ECO:0007669"/>
    <property type="project" value="TreeGrafter"/>
</dbReference>
<dbReference type="RefSeq" id="WP_163155887.1">
    <property type="nucleotide sequence ID" value="NZ_VKHP01000076.1"/>
</dbReference>
<dbReference type="Pfam" id="PF00004">
    <property type="entry name" value="AAA"/>
    <property type="match status" value="1"/>
</dbReference>
<dbReference type="GO" id="GO:0006508">
    <property type="term" value="P:proteolysis"/>
    <property type="evidence" value="ECO:0007669"/>
    <property type="project" value="InterPro"/>
</dbReference>
<dbReference type="InterPro" id="IPR027417">
    <property type="entry name" value="P-loop_NTPase"/>
</dbReference>
<feature type="compositionally biased region" description="Basic and acidic residues" evidence="2">
    <location>
        <begin position="49"/>
        <end position="58"/>
    </location>
</feature>
<name>A0A6P1BHN1_9BRAD</name>
<dbReference type="InterPro" id="IPR000642">
    <property type="entry name" value="Peptidase_M41"/>
</dbReference>